<sequence>MADSIRRILTQAARRSDDLVVQFDYCDAKGQTTRRVVSPIRFVSQDRFLGLCLCREEPRQFYLDRCSNAELLNAADVLMPMPMLATAG</sequence>
<dbReference type="InterPro" id="IPR026881">
    <property type="entry name" value="WYL_dom"/>
</dbReference>
<name>A0A5B9QJZ5_9BACT</name>
<dbReference type="OrthoDB" id="279794at2"/>
<organism evidence="2 3">
    <name type="scientific">Roseimaritima ulvae</name>
    <dbReference type="NCBI Taxonomy" id="980254"/>
    <lineage>
        <taxon>Bacteria</taxon>
        <taxon>Pseudomonadati</taxon>
        <taxon>Planctomycetota</taxon>
        <taxon>Planctomycetia</taxon>
        <taxon>Pirellulales</taxon>
        <taxon>Pirellulaceae</taxon>
        <taxon>Roseimaritima</taxon>
    </lineage>
</organism>
<dbReference type="AlphaFoldDB" id="A0A5B9QJZ5"/>
<dbReference type="RefSeq" id="WP_068132468.1">
    <property type="nucleotide sequence ID" value="NZ_CP042914.1"/>
</dbReference>
<evidence type="ECO:0000259" key="1">
    <source>
        <dbReference type="Pfam" id="PF13280"/>
    </source>
</evidence>
<keyword evidence="3" id="KW-1185">Reference proteome</keyword>
<dbReference type="KEGG" id="rul:UC8_14220"/>
<proteinExistence type="predicted"/>
<dbReference type="Pfam" id="PF13280">
    <property type="entry name" value="WYL"/>
    <property type="match status" value="1"/>
</dbReference>
<dbReference type="EMBL" id="CP042914">
    <property type="protein sequence ID" value="QEG39427.1"/>
    <property type="molecule type" value="Genomic_DNA"/>
</dbReference>
<feature type="domain" description="WYL" evidence="1">
    <location>
        <begin position="18"/>
        <end position="70"/>
    </location>
</feature>
<accession>A0A5B9QJZ5</accession>
<gene>
    <name evidence="2" type="ORF">UC8_14220</name>
</gene>
<evidence type="ECO:0000313" key="3">
    <source>
        <dbReference type="Proteomes" id="UP000325286"/>
    </source>
</evidence>
<dbReference type="Proteomes" id="UP000325286">
    <property type="component" value="Chromosome"/>
</dbReference>
<evidence type="ECO:0000313" key="2">
    <source>
        <dbReference type="EMBL" id="QEG39427.1"/>
    </source>
</evidence>
<protein>
    <recommendedName>
        <fullName evidence="1">WYL domain-containing protein</fullName>
    </recommendedName>
</protein>
<reference evidence="2 3" key="1">
    <citation type="submission" date="2019-08" db="EMBL/GenBank/DDBJ databases">
        <title>Deep-cultivation of Planctomycetes and their phenomic and genomic characterization uncovers novel biology.</title>
        <authorList>
            <person name="Wiegand S."/>
            <person name="Jogler M."/>
            <person name="Boedeker C."/>
            <person name="Pinto D."/>
            <person name="Vollmers J."/>
            <person name="Rivas-Marin E."/>
            <person name="Kohn T."/>
            <person name="Peeters S.H."/>
            <person name="Heuer A."/>
            <person name="Rast P."/>
            <person name="Oberbeckmann S."/>
            <person name="Bunk B."/>
            <person name="Jeske O."/>
            <person name="Meyerdierks A."/>
            <person name="Storesund J.E."/>
            <person name="Kallscheuer N."/>
            <person name="Luecker S."/>
            <person name="Lage O.M."/>
            <person name="Pohl T."/>
            <person name="Merkel B.J."/>
            <person name="Hornburger P."/>
            <person name="Mueller R.-W."/>
            <person name="Bruemmer F."/>
            <person name="Labrenz M."/>
            <person name="Spormann A.M."/>
            <person name="Op den Camp H."/>
            <person name="Overmann J."/>
            <person name="Amann R."/>
            <person name="Jetten M.S.M."/>
            <person name="Mascher T."/>
            <person name="Medema M.H."/>
            <person name="Devos D.P."/>
            <person name="Kaster A.-K."/>
            <person name="Ovreas L."/>
            <person name="Rohde M."/>
            <person name="Galperin M.Y."/>
            <person name="Jogler C."/>
        </authorList>
    </citation>
    <scope>NUCLEOTIDE SEQUENCE [LARGE SCALE GENOMIC DNA]</scope>
    <source>
        <strain evidence="2 3">UC8</strain>
    </source>
</reference>